<feature type="region of interest" description="Disordered" evidence="1">
    <location>
        <begin position="21"/>
        <end position="54"/>
    </location>
</feature>
<reference evidence="2 3" key="1">
    <citation type="journal article" date="2019" name="Int. J. Syst. Evol. Microbiol.">
        <title>The Global Catalogue of Microorganisms (GCM) 10K type strain sequencing project: providing services to taxonomists for standard genome sequencing and annotation.</title>
        <authorList>
            <consortium name="The Broad Institute Genomics Platform"/>
            <consortium name="The Broad Institute Genome Sequencing Center for Infectious Disease"/>
            <person name="Wu L."/>
            <person name="Ma J."/>
        </authorList>
    </citation>
    <scope>NUCLEOTIDE SEQUENCE [LARGE SCALE GENOMIC DNA]</scope>
    <source>
        <strain evidence="2 3">JCM 16009</strain>
    </source>
</reference>
<comment type="caution">
    <text evidence="2">The sequence shown here is derived from an EMBL/GenBank/DDBJ whole genome shotgun (WGS) entry which is preliminary data.</text>
</comment>
<keyword evidence="3" id="KW-1185">Reference proteome</keyword>
<name>A0ABN2NDB9_9PSEU</name>
<accession>A0ABN2NDB9</accession>
<feature type="compositionally biased region" description="Low complexity" evidence="1">
    <location>
        <begin position="21"/>
        <end position="53"/>
    </location>
</feature>
<evidence type="ECO:0000313" key="2">
    <source>
        <dbReference type="EMBL" id="GAA1862536.1"/>
    </source>
</evidence>
<gene>
    <name evidence="2" type="ORF">GCM10009836_48540</name>
</gene>
<evidence type="ECO:0000313" key="3">
    <source>
        <dbReference type="Proteomes" id="UP001500449"/>
    </source>
</evidence>
<dbReference type="EMBL" id="BAAAQK010000018">
    <property type="protein sequence ID" value="GAA1862536.1"/>
    <property type="molecule type" value="Genomic_DNA"/>
</dbReference>
<proteinExistence type="predicted"/>
<evidence type="ECO:0000256" key="1">
    <source>
        <dbReference type="SAM" id="MobiDB-lite"/>
    </source>
</evidence>
<sequence>MLAGAGVGAYYLFRGSPTPVAGPATSTTTAPAPLSRVASRPATSPPSSQTAPPGTLLTQEVLADRPAVESLVGTWIPQLGSKQVGLVVNGVRFDEAAIWGDFQNIRTRFPQALLLRSDDYRSFRSAGFWVTVMPLRFSTPQDANRWCASVTLSADDCFAKRLSHTEGPEGNSQPR</sequence>
<protein>
    <submittedName>
        <fullName evidence="2">Uncharacterized protein</fullName>
    </submittedName>
</protein>
<dbReference type="Proteomes" id="UP001500449">
    <property type="component" value="Unassembled WGS sequence"/>
</dbReference>
<organism evidence="2 3">
    <name type="scientific">Pseudonocardia ailaonensis</name>
    <dbReference type="NCBI Taxonomy" id="367279"/>
    <lineage>
        <taxon>Bacteria</taxon>
        <taxon>Bacillati</taxon>
        <taxon>Actinomycetota</taxon>
        <taxon>Actinomycetes</taxon>
        <taxon>Pseudonocardiales</taxon>
        <taxon>Pseudonocardiaceae</taxon>
        <taxon>Pseudonocardia</taxon>
    </lineage>
</organism>